<evidence type="ECO:0000313" key="3">
    <source>
        <dbReference type="Proteomes" id="UP000251853"/>
    </source>
</evidence>
<accession>A0A2X2UCG2</accession>
<dbReference type="RefSeq" id="WP_112482298.1">
    <property type="nucleotide sequence ID" value="NZ_JAIWZC010000001.1"/>
</dbReference>
<dbReference type="InterPro" id="IPR024414">
    <property type="entry name" value="Uncharacterised_PrgI"/>
</dbReference>
<keyword evidence="1" id="KW-0812">Transmembrane</keyword>
<dbReference type="Pfam" id="PF12666">
    <property type="entry name" value="PrgI"/>
    <property type="match status" value="1"/>
</dbReference>
<name>A0A2X2UCG2_9FIRM</name>
<dbReference type="AlphaFoldDB" id="A0A2X2UCG2"/>
<reference evidence="2 3" key="1">
    <citation type="submission" date="2018-06" db="EMBL/GenBank/DDBJ databases">
        <authorList>
            <consortium name="Pathogen Informatics"/>
            <person name="Doyle S."/>
        </authorList>
    </citation>
    <scope>NUCLEOTIDE SEQUENCE [LARGE SCALE GENOMIC DNA]</scope>
    <source>
        <strain evidence="2 3">NCTC11224</strain>
    </source>
</reference>
<protein>
    <submittedName>
        <fullName evidence="2">PrgI family protein</fullName>
    </submittedName>
</protein>
<feature type="transmembrane region" description="Helical" evidence="1">
    <location>
        <begin position="25"/>
        <end position="43"/>
    </location>
</feature>
<dbReference type="Proteomes" id="UP000251853">
    <property type="component" value="Unassembled WGS sequence"/>
</dbReference>
<evidence type="ECO:0000313" key="2">
    <source>
        <dbReference type="EMBL" id="SQB14064.1"/>
    </source>
</evidence>
<feature type="transmembrane region" description="Helical" evidence="1">
    <location>
        <begin position="50"/>
        <end position="68"/>
    </location>
</feature>
<gene>
    <name evidence="2" type="ORF">NCTC11224_03094</name>
</gene>
<keyword evidence="3" id="KW-1185">Reference proteome</keyword>
<proteinExistence type="predicted"/>
<keyword evidence="1" id="KW-1133">Transmembrane helix</keyword>
<organism evidence="2 3">
    <name type="scientific">Enterocloster clostridioformis</name>
    <dbReference type="NCBI Taxonomy" id="1531"/>
    <lineage>
        <taxon>Bacteria</taxon>
        <taxon>Bacillati</taxon>
        <taxon>Bacillota</taxon>
        <taxon>Clostridia</taxon>
        <taxon>Lachnospirales</taxon>
        <taxon>Lachnospiraceae</taxon>
        <taxon>Enterocloster</taxon>
    </lineage>
</organism>
<keyword evidence="1" id="KW-0472">Membrane</keyword>
<feature type="transmembrane region" description="Helical" evidence="1">
    <location>
        <begin position="142"/>
        <end position="163"/>
    </location>
</feature>
<sequence length="164" mass="18431">MDIEISRDLQHYKESFLMGLTVKQFTFSVLSLGAGAGIVLGLYDKIGMTLACYLATPVAVPIALTGFYNHNGLSFWQTVRRMVQMSFFNKPCLYQSTENVDWIKDAYGEEQKIATQQQKKEKKGLSDGQEDFNMVKKKAKRMILLTVGALVVAVAGILAFRFMK</sequence>
<evidence type="ECO:0000256" key="1">
    <source>
        <dbReference type="SAM" id="Phobius"/>
    </source>
</evidence>
<dbReference type="EMBL" id="UAVW01000012">
    <property type="protein sequence ID" value="SQB14064.1"/>
    <property type="molecule type" value="Genomic_DNA"/>
</dbReference>